<evidence type="ECO:0000313" key="3">
    <source>
        <dbReference type="Proteomes" id="UP000192738"/>
    </source>
</evidence>
<gene>
    <name evidence="2" type="ORF">SAMN04488500_13227</name>
</gene>
<organism evidence="2 3">
    <name type="scientific">Sporomusa malonica</name>
    <dbReference type="NCBI Taxonomy" id="112901"/>
    <lineage>
        <taxon>Bacteria</taxon>
        <taxon>Bacillati</taxon>
        <taxon>Bacillota</taxon>
        <taxon>Negativicutes</taxon>
        <taxon>Selenomonadales</taxon>
        <taxon>Sporomusaceae</taxon>
        <taxon>Sporomusa</taxon>
    </lineage>
</organism>
<name>A0A1W2EXK9_9FIRM</name>
<sequence length="229" mass="25845">MSFFMNAKLIGCPSTKKEIEYLGSSLRIDCEFLDFNLHADPNKLRDELQKKIHENQHYDLIILTYSRCSDMIVGLASPAAPLLLPGTHDCISLLLGSDERRYKLADSNPGSYYFSPGWLDYGRNPYEEYQEYVGRFGEKDANYLIQTLYGQYNEAVFIDTCDFTNKDLYISKVKEIANFFGWRVSEVKGDLGLLKSLINGLITPAVIYVPPGKTVTLADIPGRSPCKPG</sequence>
<dbReference type="Pfam" id="PF07796">
    <property type="entry name" value="DUF1638"/>
    <property type="match status" value="1"/>
</dbReference>
<protein>
    <recommendedName>
        <fullName evidence="1">DUF1638 domain-containing protein</fullName>
    </recommendedName>
</protein>
<dbReference type="Proteomes" id="UP000192738">
    <property type="component" value="Unassembled WGS sequence"/>
</dbReference>
<evidence type="ECO:0000259" key="1">
    <source>
        <dbReference type="Pfam" id="PF07796"/>
    </source>
</evidence>
<dbReference type="STRING" id="112901.SAMN04488500_13227"/>
<reference evidence="2 3" key="1">
    <citation type="submission" date="2017-04" db="EMBL/GenBank/DDBJ databases">
        <authorList>
            <person name="Afonso C.L."/>
            <person name="Miller P.J."/>
            <person name="Scott M.A."/>
            <person name="Spackman E."/>
            <person name="Goraichik I."/>
            <person name="Dimitrov K.M."/>
            <person name="Suarez D.L."/>
            <person name="Swayne D.E."/>
        </authorList>
    </citation>
    <scope>NUCLEOTIDE SEQUENCE [LARGE SCALE GENOMIC DNA]</scope>
    <source>
        <strain evidence="2 3">DSM 5090</strain>
    </source>
</reference>
<feature type="domain" description="DUF1638" evidence="1">
    <location>
        <begin position="32"/>
        <end position="197"/>
    </location>
</feature>
<dbReference type="EMBL" id="FWXI01000032">
    <property type="protein sequence ID" value="SMD13928.1"/>
    <property type="molecule type" value="Genomic_DNA"/>
</dbReference>
<keyword evidence="3" id="KW-1185">Reference proteome</keyword>
<dbReference type="AlphaFoldDB" id="A0A1W2EXK9"/>
<accession>A0A1W2EXK9</accession>
<dbReference type="InterPro" id="IPR012437">
    <property type="entry name" value="DUF1638"/>
</dbReference>
<proteinExistence type="predicted"/>
<evidence type="ECO:0000313" key="2">
    <source>
        <dbReference type="EMBL" id="SMD13928.1"/>
    </source>
</evidence>